<protein>
    <submittedName>
        <fullName evidence="3">Uncharacterized protein</fullName>
    </submittedName>
</protein>
<keyword evidence="4" id="KW-1185">Reference proteome</keyword>
<proteinExistence type="predicted"/>
<evidence type="ECO:0000256" key="2">
    <source>
        <dbReference type="SAM" id="Phobius"/>
    </source>
</evidence>
<feature type="compositionally biased region" description="Low complexity" evidence="1">
    <location>
        <begin position="69"/>
        <end position="79"/>
    </location>
</feature>
<reference evidence="3 4" key="1">
    <citation type="journal article" date="2010" name="Proc. Natl. Acad. Sci. U.S.A.">
        <title>Insights into evolution of multicellular fungi from the assembled chromosomes of the mushroom Coprinopsis cinerea (Coprinus cinereus).</title>
        <authorList>
            <person name="Stajich J.E."/>
            <person name="Wilke S.K."/>
            <person name="Ahren D."/>
            <person name="Au C.H."/>
            <person name="Birren B.W."/>
            <person name="Borodovsky M."/>
            <person name="Burns C."/>
            <person name="Canback B."/>
            <person name="Casselton L.A."/>
            <person name="Cheng C.K."/>
            <person name="Deng J."/>
            <person name="Dietrich F.S."/>
            <person name="Fargo D.C."/>
            <person name="Farman M.L."/>
            <person name="Gathman A.C."/>
            <person name="Goldberg J."/>
            <person name="Guigo R."/>
            <person name="Hoegger P.J."/>
            <person name="Hooker J.B."/>
            <person name="Huggins A."/>
            <person name="James T.Y."/>
            <person name="Kamada T."/>
            <person name="Kilaru S."/>
            <person name="Kodira C."/>
            <person name="Kues U."/>
            <person name="Kupfer D."/>
            <person name="Kwan H.S."/>
            <person name="Lomsadze A."/>
            <person name="Li W."/>
            <person name="Lilly W.W."/>
            <person name="Ma L.J."/>
            <person name="Mackey A.J."/>
            <person name="Manning G."/>
            <person name="Martin F."/>
            <person name="Muraguchi H."/>
            <person name="Natvig D.O."/>
            <person name="Palmerini H."/>
            <person name="Ramesh M.A."/>
            <person name="Rehmeyer C.J."/>
            <person name="Roe B.A."/>
            <person name="Shenoy N."/>
            <person name="Stanke M."/>
            <person name="Ter-Hovhannisyan V."/>
            <person name="Tunlid A."/>
            <person name="Velagapudi R."/>
            <person name="Vision T.J."/>
            <person name="Zeng Q."/>
            <person name="Zolan M.E."/>
            <person name="Pukkila P.J."/>
        </authorList>
    </citation>
    <scope>NUCLEOTIDE SEQUENCE [LARGE SCALE GENOMIC DNA]</scope>
    <source>
        <strain evidence="4">Okayama-7 / 130 / ATCC MYA-4618 / FGSC 9003</strain>
    </source>
</reference>
<feature type="transmembrane region" description="Helical" evidence="2">
    <location>
        <begin position="168"/>
        <end position="187"/>
    </location>
</feature>
<feature type="compositionally biased region" description="Polar residues" evidence="1">
    <location>
        <begin position="1"/>
        <end position="14"/>
    </location>
</feature>
<keyword evidence="2" id="KW-0472">Membrane</keyword>
<evidence type="ECO:0000313" key="3">
    <source>
        <dbReference type="EMBL" id="EAU86020.1"/>
    </source>
</evidence>
<keyword evidence="2" id="KW-0812">Transmembrane</keyword>
<dbReference type="OrthoDB" id="2596855at2759"/>
<dbReference type="GeneID" id="6012323"/>
<dbReference type="STRING" id="240176.A8NRH9"/>
<keyword evidence="2" id="KW-1133">Transmembrane helix</keyword>
<feature type="compositionally biased region" description="Basic and acidic residues" evidence="1">
    <location>
        <begin position="59"/>
        <end position="68"/>
    </location>
</feature>
<accession>A8NRH9</accession>
<comment type="caution">
    <text evidence="3">The sequence shown here is derived from an EMBL/GenBank/DDBJ whole genome shotgun (WGS) entry which is preliminary data.</text>
</comment>
<sequence length="334" mass="36071">MASSSTSNQATNPSSRPPSYDGVRQQAGPLPSKRGELGFVEGVHVQVDNRSNTSLAALPERHPADRDAPPSADAQPSSSEPNANQSSTGTPAQPAATPSADSNNKPGIFKFLKPKCGATLGGIRLSTFLALVLQLLILAACIVGWVFTSKKVADMVRSGGKVPGGTPSTIFIHAVFAFVVIGQLVFLERRIYRCRAERYAFLHPGEMLPRYRDRVQRGGDLSFAYAPWNRPPLPTYAAALAQSGHGTGDVDDHLIAVPPPPAYGNTRGSRLLLQGFLTEELRRQRPVSVHTQADLERGEGREGDGDSNSTDQEGNRERRREEALAQLENSRSRN</sequence>
<dbReference type="EMBL" id="AACS02000008">
    <property type="protein sequence ID" value="EAU86020.1"/>
    <property type="molecule type" value="Genomic_DNA"/>
</dbReference>
<feature type="compositionally biased region" description="Basic and acidic residues" evidence="1">
    <location>
        <begin position="313"/>
        <end position="323"/>
    </location>
</feature>
<feature type="region of interest" description="Disordered" evidence="1">
    <location>
        <begin position="1"/>
        <end position="103"/>
    </location>
</feature>
<dbReference type="RefSeq" id="XP_001835787.1">
    <property type="nucleotide sequence ID" value="XM_001835735.2"/>
</dbReference>
<dbReference type="OMA" id="FAPWNRP"/>
<organism evidence="3 4">
    <name type="scientific">Coprinopsis cinerea (strain Okayama-7 / 130 / ATCC MYA-4618 / FGSC 9003)</name>
    <name type="common">Inky cap fungus</name>
    <name type="synonym">Hormographiella aspergillata</name>
    <dbReference type="NCBI Taxonomy" id="240176"/>
    <lineage>
        <taxon>Eukaryota</taxon>
        <taxon>Fungi</taxon>
        <taxon>Dikarya</taxon>
        <taxon>Basidiomycota</taxon>
        <taxon>Agaricomycotina</taxon>
        <taxon>Agaricomycetes</taxon>
        <taxon>Agaricomycetidae</taxon>
        <taxon>Agaricales</taxon>
        <taxon>Agaricineae</taxon>
        <taxon>Psathyrellaceae</taxon>
        <taxon>Coprinopsis</taxon>
    </lineage>
</organism>
<dbReference type="Proteomes" id="UP000001861">
    <property type="component" value="Unassembled WGS sequence"/>
</dbReference>
<feature type="compositionally biased region" description="Polar residues" evidence="1">
    <location>
        <begin position="80"/>
        <end position="91"/>
    </location>
</feature>
<dbReference type="eggNOG" id="ENOG502SJSA">
    <property type="taxonomic scope" value="Eukaryota"/>
</dbReference>
<feature type="compositionally biased region" description="Low complexity" evidence="1">
    <location>
        <begin position="324"/>
        <end position="334"/>
    </location>
</feature>
<evidence type="ECO:0000256" key="1">
    <source>
        <dbReference type="SAM" id="MobiDB-lite"/>
    </source>
</evidence>
<name>A8NRH9_COPC7</name>
<feature type="compositionally biased region" description="Basic and acidic residues" evidence="1">
    <location>
        <begin position="293"/>
        <end position="304"/>
    </location>
</feature>
<dbReference type="InParanoid" id="A8NRH9"/>
<dbReference type="VEuPathDB" id="FungiDB:CC1G_11692"/>
<dbReference type="AlphaFoldDB" id="A8NRH9"/>
<feature type="region of interest" description="Disordered" evidence="1">
    <location>
        <begin position="283"/>
        <end position="334"/>
    </location>
</feature>
<dbReference type="KEGG" id="cci:CC1G_11692"/>
<gene>
    <name evidence="3" type="ORF">CC1G_11692</name>
</gene>
<evidence type="ECO:0000313" key="4">
    <source>
        <dbReference type="Proteomes" id="UP000001861"/>
    </source>
</evidence>
<feature type="transmembrane region" description="Helical" evidence="2">
    <location>
        <begin position="128"/>
        <end position="148"/>
    </location>
</feature>